<dbReference type="RefSeq" id="WP_130598557.1">
    <property type="nucleotide sequence ID" value="NZ_CP034759.1"/>
</dbReference>
<comment type="similarity">
    <text evidence="1 4 6">Belongs to the IF-3 family.</text>
</comment>
<dbReference type="GO" id="GO:0043022">
    <property type="term" value="F:ribosome binding"/>
    <property type="evidence" value="ECO:0007669"/>
    <property type="project" value="UniProtKB-ARBA"/>
</dbReference>
<dbReference type="FunFam" id="3.30.110.10:FF:000001">
    <property type="entry name" value="Translation initiation factor IF-3"/>
    <property type="match status" value="1"/>
</dbReference>
<dbReference type="SUPFAM" id="SSF55200">
    <property type="entry name" value="Translation initiation factor IF3, C-terminal domain"/>
    <property type="match status" value="1"/>
</dbReference>
<keyword evidence="3 4" id="KW-0648">Protein biosynthesis</keyword>
<dbReference type="Proteomes" id="UP000290244">
    <property type="component" value="Chromosome"/>
</dbReference>
<evidence type="ECO:0000256" key="3">
    <source>
        <dbReference type="ARBA" id="ARBA00022917"/>
    </source>
</evidence>
<proteinExistence type="inferred from homology"/>
<keyword evidence="2 4" id="KW-0396">Initiation factor</keyword>
<dbReference type="FunFam" id="3.10.20.80:FF:000001">
    <property type="entry name" value="Translation initiation factor IF-3"/>
    <property type="match status" value="1"/>
</dbReference>
<dbReference type="InterPro" id="IPR036788">
    <property type="entry name" value="T_IF-3_C_sf"/>
</dbReference>
<dbReference type="OrthoDB" id="9806014at2"/>
<dbReference type="Pfam" id="PF05198">
    <property type="entry name" value="IF3_N"/>
    <property type="match status" value="1"/>
</dbReference>
<dbReference type="InterPro" id="IPR019813">
    <property type="entry name" value="Translation_initiation_fac3_CS"/>
</dbReference>
<dbReference type="GO" id="GO:0003743">
    <property type="term" value="F:translation initiation factor activity"/>
    <property type="evidence" value="ECO:0007669"/>
    <property type="project" value="UniProtKB-UniRule"/>
</dbReference>
<keyword evidence="4" id="KW-0963">Cytoplasm</keyword>
<name>A0A4P6P4X4_9GAMM</name>
<dbReference type="PANTHER" id="PTHR10938:SF0">
    <property type="entry name" value="TRANSLATION INITIATION FACTOR IF-3, MITOCHONDRIAL"/>
    <property type="match status" value="1"/>
</dbReference>
<feature type="domain" description="Translation initiation factor 3 C-terminal" evidence="7">
    <location>
        <begin position="97"/>
        <end position="183"/>
    </location>
</feature>
<feature type="domain" description="Translation initiation factor 3 N-terminal" evidence="8">
    <location>
        <begin position="25"/>
        <end position="90"/>
    </location>
</feature>
<evidence type="ECO:0000259" key="8">
    <source>
        <dbReference type="Pfam" id="PF05198"/>
    </source>
</evidence>
<comment type="subcellular location">
    <subcellularLocation>
        <location evidence="4 6">Cytoplasm</location>
    </subcellularLocation>
</comment>
<dbReference type="InterPro" id="IPR019815">
    <property type="entry name" value="Translation_initiation_fac_3_C"/>
</dbReference>
<dbReference type="PROSITE" id="PS00938">
    <property type="entry name" value="IF3"/>
    <property type="match status" value="1"/>
</dbReference>
<dbReference type="HAMAP" id="MF_00080">
    <property type="entry name" value="IF_3"/>
    <property type="match status" value="1"/>
</dbReference>
<dbReference type="SUPFAM" id="SSF54364">
    <property type="entry name" value="Translation initiation factor IF3, N-terminal domain"/>
    <property type="match status" value="1"/>
</dbReference>
<dbReference type="Gene3D" id="3.30.110.10">
    <property type="entry name" value="Translation initiation factor 3 (IF-3), C-terminal domain"/>
    <property type="match status" value="1"/>
</dbReference>
<dbReference type="AlphaFoldDB" id="A0A4P6P4X4"/>
<dbReference type="GO" id="GO:0032790">
    <property type="term" value="P:ribosome disassembly"/>
    <property type="evidence" value="ECO:0007669"/>
    <property type="project" value="TreeGrafter"/>
</dbReference>
<accession>A0A4P6P4X4</accession>
<sequence length="185" mass="21071">MAIKGGQRGGRKEPAHRLNELITGIPGNEVRLIKFDGEPGGIVSLNEAMDQAEEAGVDLVEISPTAKPPVCRVMDYGKFLYEKAKEQKEQRKKQKQIQVKEIKFRPGTDEGDYQVKLRNLKRFLEGGDKVKVTLRFRGREMAHQELGIELLTRVKNDLEELTVVEFFPRKAEGRQMVMVLAPKNR</sequence>
<dbReference type="InterPro" id="IPR001288">
    <property type="entry name" value="Translation_initiation_fac_3"/>
</dbReference>
<evidence type="ECO:0000259" key="7">
    <source>
        <dbReference type="Pfam" id="PF00707"/>
    </source>
</evidence>
<dbReference type="InterPro" id="IPR036787">
    <property type="entry name" value="T_IF-3_N_sf"/>
</dbReference>
<dbReference type="PANTHER" id="PTHR10938">
    <property type="entry name" value="TRANSLATION INITIATION FACTOR IF-3"/>
    <property type="match status" value="1"/>
</dbReference>
<keyword evidence="10" id="KW-1185">Reference proteome</keyword>
<reference evidence="9 10" key="1">
    <citation type="submission" date="2018-12" db="EMBL/GenBank/DDBJ databases">
        <title>Complete genome of Litorilituus sediminis.</title>
        <authorList>
            <person name="Liu A."/>
            <person name="Rong J."/>
        </authorList>
    </citation>
    <scope>NUCLEOTIDE SEQUENCE [LARGE SCALE GENOMIC DNA]</scope>
    <source>
        <strain evidence="9 10">JCM 17549</strain>
    </source>
</reference>
<dbReference type="NCBIfam" id="TIGR00168">
    <property type="entry name" value="infC"/>
    <property type="match status" value="1"/>
</dbReference>
<dbReference type="Gene3D" id="3.10.20.80">
    <property type="entry name" value="Translation initiation factor 3 (IF-3), N-terminal domain"/>
    <property type="match status" value="1"/>
</dbReference>
<comment type="subunit">
    <text evidence="4 6">Monomer.</text>
</comment>
<dbReference type="KEGG" id="lsd:EMK97_00880"/>
<evidence type="ECO:0000313" key="10">
    <source>
        <dbReference type="Proteomes" id="UP000290244"/>
    </source>
</evidence>
<evidence type="ECO:0000256" key="2">
    <source>
        <dbReference type="ARBA" id="ARBA00022540"/>
    </source>
</evidence>
<dbReference type="GO" id="GO:0005829">
    <property type="term" value="C:cytosol"/>
    <property type="evidence" value="ECO:0007669"/>
    <property type="project" value="TreeGrafter"/>
</dbReference>
<comment type="function">
    <text evidence="4 6">IF-3 binds to the 30S ribosomal subunit and shifts the equilibrium between 70S ribosomes and their 50S and 30S subunits in favor of the free subunits, thus enhancing the availability of 30S subunits on which protein synthesis initiation begins.</text>
</comment>
<evidence type="ECO:0000256" key="6">
    <source>
        <dbReference type="RuleBase" id="RU000646"/>
    </source>
</evidence>
<protein>
    <recommendedName>
        <fullName evidence="4 5">Translation initiation factor IF-3</fullName>
    </recommendedName>
</protein>
<evidence type="ECO:0000256" key="4">
    <source>
        <dbReference type="HAMAP-Rule" id="MF_00080"/>
    </source>
</evidence>
<evidence type="ECO:0000256" key="5">
    <source>
        <dbReference type="NCBIfam" id="TIGR00168"/>
    </source>
</evidence>
<dbReference type="EMBL" id="CP034759">
    <property type="protein sequence ID" value="QBG34392.1"/>
    <property type="molecule type" value="Genomic_DNA"/>
</dbReference>
<evidence type="ECO:0000256" key="1">
    <source>
        <dbReference type="ARBA" id="ARBA00005439"/>
    </source>
</evidence>
<dbReference type="GO" id="GO:0016020">
    <property type="term" value="C:membrane"/>
    <property type="evidence" value="ECO:0007669"/>
    <property type="project" value="TreeGrafter"/>
</dbReference>
<dbReference type="Pfam" id="PF00707">
    <property type="entry name" value="IF3_C"/>
    <property type="match status" value="1"/>
</dbReference>
<gene>
    <name evidence="4" type="primary">infC</name>
    <name evidence="9" type="ORF">EMK97_00880</name>
</gene>
<evidence type="ECO:0000313" key="9">
    <source>
        <dbReference type="EMBL" id="QBG34392.1"/>
    </source>
</evidence>
<dbReference type="InterPro" id="IPR019814">
    <property type="entry name" value="Translation_initiation_fac_3_N"/>
</dbReference>
<organism evidence="9 10">
    <name type="scientific">Litorilituus sediminis</name>
    <dbReference type="NCBI Taxonomy" id="718192"/>
    <lineage>
        <taxon>Bacteria</taxon>
        <taxon>Pseudomonadati</taxon>
        <taxon>Pseudomonadota</taxon>
        <taxon>Gammaproteobacteria</taxon>
        <taxon>Alteromonadales</taxon>
        <taxon>Colwelliaceae</taxon>
        <taxon>Litorilituus</taxon>
    </lineage>
</organism>